<evidence type="ECO:0000256" key="6">
    <source>
        <dbReference type="ARBA" id="ARBA00022723"/>
    </source>
</evidence>
<evidence type="ECO:0000256" key="5">
    <source>
        <dbReference type="ARBA" id="ARBA00022692"/>
    </source>
</evidence>
<organism evidence="14">
    <name type="scientific">hydrothermal vent metagenome</name>
    <dbReference type="NCBI Taxonomy" id="652676"/>
    <lineage>
        <taxon>unclassified sequences</taxon>
        <taxon>metagenomes</taxon>
        <taxon>ecological metagenomes</taxon>
    </lineage>
</organism>
<dbReference type="PANTHER" id="PTHR19353">
    <property type="entry name" value="FATTY ACID DESATURASE 2"/>
    <property type="match status" value="1"/>
</dbReference>
<keyword evidence="10" id="KW-0443">Lipid metabolism</keyword>
<evidence type="ECO:0000256" key="4">
    <source>
        <dbReference type="ARBA" id="ARBA00022617"/>
    </source>
</evidence>
<evidence type="ECO:0000256" key="8">
    <source>
        <dbReference type="ARBA" id="ARBA00023002"/>
    </source>
</evidence>
<dbReference type="GO" id="GO:0006629">
    <property type="term" value="P:lipid metabolic process"/>
    <property type="evidence" value="ECO:0007669"/>
    <property type="project" value="UniProtKB-KW"/>
</dbReference>
<evidence type="ECO:0000256" key="10">
    <source>
        <dbReference type="ARBA" id="ARBA00023098"/>
    </source>
</evidence>
<evidence type="ECO:0000256" key="2">
    <source>
        <dbReference type="ARBA" id="ARBA00005189"/>
    </source>
</evidence>
<accession>A0A1W1CR54</accession>
<evidence type="ECO:0000256" key="11">
    <source>
        <dbReference type="ARBA" id="ARBA00023136"/>
    </source>
</evidence>
<evidence type="ECO:0000256" key="3">
    <source>
        <dbReference type="ARBA" id="ARBA00009295"/>
    </source>
</evidence>
<dbReference type="GO" id="GO:0016020">
    <property type="term" value="C:membrane"/>
    <property type="evidence" value="ECO:0007669"/>
    <property type="project" value="UniProtKB-SubCell"/>
</dbReference>
<feature type="transmembrane region" description="Helical" evidence="12">
    <location>
        <begin position="190"/>
        <end position="209"/>
    </location>
</feature>
<dbReference type="InterPro" id="IPR005804">
    <property type="entry name" value="FA_desaturase_dom"/>
</dbReference>
<comment type="subcellular location">
    <subcellularLocation>
        <location evidence="1">Membrane</location>
        <topology evidence="1">Multi-pass membrane protein</topology>
    </subcellularLocation>
</comment>
<keyword evidence="11 12" id="KW-0472">Membrane</keyword>
<keyword evidence="5 12" id="KW-0812">Transmembrane</keyword>
<keyword evidence="4" id="KW-0349">Heme</keyword>
<keyword evidence="7 12" id="KW-1133">Transmembrane helix</keyword>
<feature type="transmembrane region" description="Helical" evidence="12">
    <location>
        <begin position="63"/>
        <end position="81"/>
    </location>
</feature>
<feature type="transmembrane region" description="Helical" evidence="12">
    <location>
        <begin position="87"/>
        <end position="106"/>
    </location>
</feature>
<comment type="pathway">
    <text evidence="2">Lipid metabolism.</text>
</comment>
<gene>
    <name evidence="14" type="ORF">MNB_SV-3-1272</name>
</gene>
<evidence type="ECO:0000256" key="7">
    <source>
        <dbReference type="ARBA" id="ARBA00022989"/>
    </source>
</evidence>
<keyword evidence="9" id="KW-0408">Iron</keyword>
<protein>
    <submittedName>
        <fullName evidence="14">POSSIBLE LINOLEOYL-CoA DESATURASE (DELTA(6)-DESATURASE)</fullName>
    </submittedName>
</protein>
<sequence>MESKPEEIEKLEVVKDNQPKYARYEDIDKEQLEKDINAIKETMEPVGEEDFQHLLKMQRWGRMFTFGGYGIILLLSIMGLGGELSSVVFWPLALLAAIGISTGNVARWANVTHPVLHGAYDKVPNIPEKYTKKVFAKGARRYIDWLDWIKPEAWSYEHNIMHHYHLGEADDPDNVERNLQWLIQSKIPMFIRYMMMYAFAGMWKFLYYAPNTLRILENKRLKEADKRTITDYQLDPRTKNGLELWMEYLLPYIIIKFIVFPVLFLPFGAQASINALIIILIAELFANLHSFLVIVPNHSAEDIYMFNEPHKSTGEFYLRQIMGSVNYNTGTDFLDFVHGFLNYQVEHHLFPNMPLSYYQKMQPIVKDICKKHNLEYRQESVWKRIHMTIDLMVGKTQLLRVDGI</sequence>
<dbReference type="InterPro" id="IPR012171">
    <property type="entry name" value="Fatty_acid_desaturase"/>
</dbReference>
<dbReference type="Pfam" id="PF00487">
    <property type="entry name" value="FA_desaturase"/>
    <property type="match status" value="1"/>
</dbReference>
<feature type="transmembrane region" description="Helical" evidence="12">
    <location>
        <begin position="249"/>
        <end position="268"/>
    </location>
</feature>
<name>A0A1W1CR54_9ZZZZ</name>
<dbReference type="GO" id="GO:0046872">
    <property type="term" value="F:metal ion binding"/>
    <property type="evidence" value="ECO:0007669"/>
    <property type="project" value="UniProtKB-KW"/>
</dbReference>
<keyword evidence="6" id="KW-0479">Metal-binding</keyword>
<feature type="transmembrane region" description="Helical" evidence="12">
    <location>
        <begin position="275"/>
        <end position="295"/>
    </location>
</feature>
<evidence type="ECO:0000256" key="12">
    <source>
        <dbReference type="SAM" id="Phobius"/>
    </source>
</evidence>
<dbReference type="AlphaFoldDB" id="A0A1W1CR54"/>
<keyword evidence="8" id="KW-0560">Oxidoreductase</keyword>
<comment type="similarity">
    <text evidence="3">Belongs to the fatty acid desaturase type 1 family.</text>
</comment>
<feature type="domain" description="Fatty acid desaturase" evidence="13">
    <location>
        <begin position="90"/>
        <end position="378"/>
    </location>
</feature>
<dbReference type="PANTHER" id="PTHR19353:SF30">
    <property type="entry name" value="DELTA 8-(E)-SPHINGOLIPID DESATURASE"/>
    <property type="match status" value="1"/>
</dbReference>
<evidence type="ECO:0000313" key="14">
    <source>
        <dbReference type="EMBL" id="SFV68182.1"/>
    </source>
</evidence>
<reference evidence="14" key="1">
    <citation type="submission" date="2016-10" db="EMBL/GenBank/DDBJ databases">
        <authorList>
            <person name="de Groot N.N."/>
        </authorList>
    </citation>
    <scope>NUCLEOTIDE SEQUENCE</scope>
</reference>
<dbReference type="EMBL" id="FPHI01000040">
    <property type="protein sequence ID" value="SFV68182.1"/>
    <property type="molecule type" value="Genomic_DNA"/>
</dbReference>
<proteinExistence type="inferred from homology"/>
<evidence type="ECO:0000256" key="1">
    <source>
        <dbReference type="ARBA" id="ARBA00004141"/>
    </source>
</evidence>
<dbReference type="GO" id="GO:0016717">
    <property type="term" value="F:oxidoreductase activity, acting on paired donors, with oxidation of a pair of donors resulting in the reduction of molecular oxygen to two molecules of water"/>
    <property type="evidence" value="ECO:0007669"/>
    <property type="project" value="TreeGrafter"/>
</dbReference>
<evidence type="ECO:0000259" key="13">
    <source>
        <dbReference type="Pfam" id="PF00487"/>
    </source>
</evidence>
<evidence type="ECO:0000256" key="9">
    <source>
        <dbReference type="ARBA" id="ARBA00023004"/>
    </source>
</evidence>